<name>A0A9X2IRN8_9MICO</name>
<evidence type="ECO:0000313" key="3">
    <source>
        <dbReference type="Proteomes" id="UP001155240"/>
    </source>
</evidence>
<dbReference type="SUPFAM" id="SSF142823">
    <property type="entry name" value="ComB-like"/>
    <property type="match status" value="1"/>
</dbReference>
<dbReference type="InterPro" id="IPR036702">
    <property type="entry name" value="ComB-like_sf"/>
</dbReference>
<gene>
    <name evidence="2" type="ORF">NB037_04765</name>
</gene>
<accession>A0A9X2IRN8</accession>
<sequence>MNASSSAHDQSTYQIRFDWGPRALRVLAPAHITVVVDALPGGAVLDTGSVGGHVVRAGLADRSAVARWILERQHENGGRTSVNVVAAGDVDESGATRFALEDQLAAGALIDALISLGIDHTSPDAAVASASFDGLRRACTHLLSASPSGRALKEAGRSDEVAAAARVDTVDVVTVLGAPSPAAPSTTGPAAA</sequence>
<dbReference type="Proteomes" id="UP001155240">
    <property type="component" value="Unassembled WGS sequence"/>
</dbReference>
<dbReference type="Gene3D" id="3.90.1560.10">
    <property type="entry name" value="ComB-like"/>
    <property type="match status" value="1"/>
</dbReference>
<evidence type="ECO:0000313" key="2">
    <source>
        <dbReference type="EMBL" id="MCM6761726.1"/>
    </source>
</evidence>
<proteinExistence type="predicted"/>
<dbReference type="AlphaFoldDB" id="A0A9X2IRN8"/>
<dbReference type="GO" id="GO:0000287">
    <property type="term" value="F:magnesium ion binding"/>
    <property type="evidence" value="ECO:0007669"/>
    <property type="project" value="InterPro"/>
</dbReference>
<keyword evidence="3" id="KW-1185">Reference proteome</keyword>
<protein>
    <recommendedName>
        <fullName evidence="1">Probable 2-phosphosulfolactate phosphatase</fullName>
    </recommendedName>
</protein>
<dbReference type="GO" id="GO:0050532">
    <property type="term" value="F:2-phosphosulfolactate phosphatase activity"/>
    <property type="evidence" value="ECO:0007669"/>
    <property type="project" value="InterPro"/>
</dbReference>
<reference evidence="2" key="1">
    <citation type="submission" date="2022-06" db="EMBL/GenBank/DDBJ databases">
        <title>Whole genome shotgun sequencing (WGS) of Rathayibacter sp. ZW T2_19, isolated from stored onions (Allium cepa).</title>
        <authorList>
            <person name="Stoll D.A."/>
            <person name="Huch M."/>
        </authorList>
    </citation>
    <scope>NUCLEOTIDE SEQUENCE</scope>
    <source>
        <strain evidence="2">ZW T2_19</strain>
    </source>
</reference>
<evidence type="ECO:0000256" key="1">
    <source>
        <dbReference type="ARBA" id="ARBA00021948"/>
    </source>
</evidence>
<dbReference type="EMBL" id="JAMRYM010000010">
    <property type="protein sequence ID" value="MCM6761726.1"/>
    <property type="molecule type" value="Genomic_DNA"/>
</dbReference>
<comment type="caution">
    <text evidence="2">The sequence shown here is derived from an EMBL/GenBank/DDBJ whole genome shotgun (WGS) entry which is preliminary data.</text>
</comment>
<dbReference type="InterPro" id="IPR005238">
    <property type="entry name" value="ComB-like"/>
</dbReference>
<dbReference type="RefSeq" id="WP_251944152.1">
    <property type="nucleotide sequence ID" value="NZ_JAMRYM010000010.1"/>
</dbReference>
<organism evidence="2 3">
    <name type="scientific">Rathayibacter rubneri</name>
    <dbReference type="NCBI Taxonomy" id="2950106"/>
    <lineage>
        <taxon>Bacteria</taxon>
        <taxon>Bacillati</taxon>
        <taxon>Actinomycetota</taxon>
        <taxon>Actinomycetes</taxon>
        <taxon>Micrococcales</taxon>
        <taxon>Microbacteriaceae</taxon>
        <taxon>Rathayibacter</taxon>
    </lineage>
</organism>
<dbReference type="Pfam" id="PF04029">
    <property type="entry name" value="2-ph_phosp"/>
    <property type="match status" value="1"/>
</dbReference>